<dbReference type="InterPro" id="IPR011009">
    <property type="entry name" value="Kinase-like_dom_sf"/>
</dbReference>
<dbReference type="OrthoDB" id="2373610at2"/>
<dbReference type="Pfam" id="PF01636">
    <property type="entry name" value="APH"/>
    <property type="match status" value="1"/>
</dbReference>
<keyword evidence="3" id="KW-1185">Reference proteome</keyword>
<gene>
    <name evidence="2" type="ORF">DS031_05125</name>
</gene>
<sequence length="340" mass="41439">MMMNHYRNSNGDDLHYYRLFFSFYQLTKYAVEHYKIIKKHVLLVDTKNGSYILKRYSTKNALLLQIALSKYLSKKNIIIPFKAFPDGQFFIEENGYWGIMPYIEGTPLNFKHLKDQQEGLNQLHLFHKETLSMCFSIQTPRFSLFSYWKKRYETFQESIYSVNMEMRLKAIADELLRWGKFALQRLPLYYLKQLEQKACFEHQWVHGDVASHNFLRIKDQSVLLLDCDLLAEAPIEYDYLQYLNRIMPYYKWKIPALNKLENNEIQSLLEKAWFYLALIYPTDLYREWNRYFRCKERQSPLFIQDMEMKFYMRYSTIMELMNEYRKFDEVNGWCFLNKDT</sequence>
<reference evidence="2 3" key="1">
    <citation type="submission" date="2018-07" db="EMBL/GenBank/DDBJ databases">
        <title>Lottiidibacillus patelloidae gen. nov., sp. nov., isolated from the intestinal tract of a marine limpet and the reclassification of B. taeanensis BH030017T, B. algicola KMM 3737T and B. hwajinpoensis SW-72T as genus Lottiidibacillus.</title>
        <authorList>
            <person name="Liu R."/>
            <person name="Huang Z."/>
        </authorList>
    </citation>
    <scope>NUCLEOTIDE SEQUENCE [LARGE SCALE GENOMIC DNA]</scope>
    <source>
        <strain evidence="2 3">BH030017</strain>
    </source>
</reference>
<evidence type="ECO:0000313" key="2">
    <source>
        <dbReference type="EMBL" id="RBW70415.1"/>
    </source>
</evidence>
<evidence type="ECO:0000259" key="1">
    <source>
        <dbReference type="Pfam" id="PF01636"/>
    </source>
</evidence>
<dbReference type="GO" id="GO:0042601">
    <property type="term" value="C:endospore-forming forespore"/>
    <property type="evidence" value="ECO:0007669"/>
    <property type="project" value="TreeGrafter"/>
</dbReference>
<dbReference type="EMBL" id="QOCW01000004">
    <property type="protein sequence ID" value="RBW70415.1"/>
    <property type="molecule type" value="Genomic_DNA"/>
</dbReference>
<name>A0A366XZ49_9BACI</name>
<organism evidence="2 3">
    <name type="scientific">Bacillus taeanensis</name>
    <dbReference type="NCBI Taxonomy" id="273032"/>
    <lineage>
        <taxon>Bacteria</taxon>
        <taxon>Bacillati</taxon>
        <taxon>Bacillota</taxon>
        <taxon>Bacilli</taxon>
        <taxon>Bacillales</taxon>
        <taxon>Bacillaceae</taxon>
        <taxon>Bacillus</taxon>
    </lineage>
</organism>
<accession>A0A366XZ49</accession>
<dbReference type="AlphaFoldDB" id="A0A366XZ49"/>
<dbReference type="SUPFAM" id="SSF56112">
    <property type="entry name" value="Protein kinase-like (PK-like)"/>
    <property type="match status" value="1"/>
</dbReference>
<dbReference type="Gene3D" id="3.90.1200.10">
    <property type="match status" value="1"/>
</dbReference>
<evidence type="ECO:0000313" key="3">
    <source>
        <dbReference type="Proteomes" id="UP000253314"/>
    </source>
</evidence>
<proteinExistence type="predicted"/>
<dbReference type="InterPro" id="IPR002575">
    <property type="entry name" value="Aminoglycoside_PTrfase"/>
</dbReference>
<comment type="caution">
    <text evidence="2">The sequence shown here is derived from an EMBL/GenBank/DDBJ whole genome shotgun (WGS) entry which is preliminary data.</text>
</comment>
<dbReference type="Proteomes" id="UP000253314">
    <property type="component" value="Unassembled WGS sequence"/>
</dbReference>
<dbReference type="PANTHER" id="PTHR39179">
    <property type="entry name" value="SPORE COAT PROTEIN I"/>
    <property type="match status" value="1"/>
</dbReference>
<dbReference type="InterPro" id="IPR047175">
    <property type="entry name" value="CotS-like"/>
</dbReference>
<protein>
    <recommendedName>
        <fullName evidence="1">Aminoglycoside phosphotransferase domain-containing protein</fullName>
    </recommendedName>
</protein>
<dbReference type="PANTHER" id="PTHR39179:SF3">
    <property type="entry name" value="COTS-RELATED PROTEIN"/>
    <property type="match status" value="1"/>
</dbReference>
<feature type="domain" description="Aminoglycoside phosphotransferase" evidence="1">
    <location>
        <begin position="43"/>
        <end position="245"/>
    </location>
</feature>